<dbReference type="InterPro" id="IPR036942">
    <property type="entry name" value="Beta-barrel_TonB_sf"/>
</dbReference>
<dbReference type="PANTHER" id="PTHR30069:SF41">
    <property type="entry name" value="HEME_HEMOPEXIN UTILIZATION PROTEIN C"/>
    <property type="match status" value="1"/>
</dbReference>
<reference evidence="16" key="1">
    <citation type="journal article" date="2019" name="ISME J.">
        <title>Evolution in action: habitat transition from sediment to the pelagial leads to genome streamlining in Methylophilaceae.</title>
        <authorList>
            <person name="Salcher M."/>
            <person name="Schaefle D."/>
            <person name="Kaspar M."/>
            <person name="Neuenschwander S.M."/>
            <person name="Ghai R."/>
        </authorList>
    </citation>
    <scope>NUCLEOTIDE SEQUENCE [LARGE SCALE GENOMIC DNA]</scope>
    <source>
        <strain evidence="16">MMS-M-51</strain>
    </source>
</reference>
<dbReference type="InterPro" id="IPR012910">
    <property type="entry name" value="Plug_dom"/>
</dbReference>
<sequence>MQLLRALPILLTTWYCLSAAPWAHAEAASMDEITDKPASEATDAVDTLPEVTVTDRKIDAPTPGIHPTLPITTITSEQLQRLQPSHIFDAIRSVPGVSINGGPRPSGMTFNIRGYGDNEDVMVKVDGVPKGFEKYRMGGTFIEPELLKSIEVQRGPQITSGSGSLGGTVNATTKNAEDFLKPGQHYGAKLKFGYGNNNDEYTRSYLLFARPEERIDILYNYSNRQSNDMTLGDGTKLTNSAIASISHLLKVSVFPTEDLQLVTSIVKFDDTGLQPYDATGGQPGFFGNVIRSVDDLTWSETVQYDPQSPLVHVKATVGAGHTHLQDVISQEMGSTFNPKQTQCQGLLYLPDPSNTTFCRGDLTDTYQYKTQTVDISNLAVLKESGWLHLSLLAGFQYNASERAITRVYQNRSTTMQSTYPDGFNASAPPGRKSFEALYVQPTLQMGQFTLTPGYRQDRYQVEAAGGTLALLQPYDQANTIKFKEETWSLGLAYDVLAKNQPDKLTVYSNYGQGFRPPLIDEYFTQGPFSRCRAQLMPINGPDSRICGDLYQPQRSETTELGVSYQTPHLLNTDVWFSGKLNVYHTHTSQLLISLREEVDGTISQNGWERRNGVEVESFLQYHGWYLRSGYARIRGEIFNGQTFAPLFTAPGNALNINLGVALNKQLDLNMTYRKVSARDILLSGDGTDSSRYVFGQQAGYEMWNAGIRLNVNEHLTLRLIGENLKNERYRLDGSMGGLGMYGPGRNLKFLVEMTY</sequence>
<dbReference type="InterPro" id="IPR039426">
    <property type="entry name" value="TonB-dep_rcpt-like"/>
</dbReference>
<evidence type="ECO:0000256" key="7">
    <source>
        <dbReference type="ARBA" id="ARBA00023136"/>
    </source>
</evidence>
<feature type="chain" id="PRO_5022972254" evidence="12">
    <location>
        <begin position="26"/>
        <end position="755"/>
    </location>
</feature>
<dbReference type="InterPro" id="IPR000531">
    <property type="entry name" value="Beta-barrel_TonB"/>
</dbReference>
<dbReference type="Pfam" id="PF00593">
    <property type="entry name" value="TonB_dep_Rec_b-barrel"/>
    <property type="match status" value="1"/>
</dbReference>
<accession>A0A5B8CVQ6</accession>
<dbReference type="OrthoDB" id="9790771at2"/>
<evidence type="ECO:0000256" key="5">
    <source>
        <dbReference type="ARBA" id="ARBA00022692"/>
    </source>
</evidence>
<keyword evidence="7 10" id="KW-0472">Membrane</keyword>
<protein>
    <submittedName>
        <fullName evidence="15">TonB-dependent receptor</fullName>
    </submittedName>
</protein>
<dbReference type="Gene3D" id="2.170.130.10">
    <property type="entry name" value="TonB-dependent receptor, plug domain"/>
    <property type="match status" value="1"/>
</dbReference>
<evidence type="ECO:0000256" key="9">
    <source>
        <dbReference type="ARBA" id="ARBA00023237"/>
    </source>
</evidence>
<keyword evidence="12" id="KW-0732">Signal</keyword>
<gene>
    <name evidence="15" type="ORF">FIU01_10345</name>
</gene>
<proteinExistence type="inferred from homology"/>
<dbReference type="PANTHER" id="PTHR30069">
    <property type="entry name" value="TONB-DEPENDENT OUTER MEMBRANE RECEPTOR"/>
    <property type="match status" value="1"/>
</dbReference>
<dbReference type="Gene3D" id="2.40.170.20">
    <property type="entry name" value="TonB-dependent receptor, beta-barrel domain"/>
    <property type="match status" value="1"/>
</dbReference>
<evidence type="ECO:0000259" key="14">
    <source>
        <dbReference type="Pfam" id="PF07715"/>
    </source>
</evidence>
<dbReference type="SUPFAM" id="SSF56935">
    <property type="entry name" value="Porins"/>
    <property type="match status" value="1"/>
</dbReference>
<evidence type="ECO:0000256" key="6">
    <source>
        <dbReference type="ARBA" id="ARBA00023077"/>
    </source>
</evidence>
<comment type="similarity">
    <text evidence="2 10 11">Belongs to the TonB-dependent receptor family.</text>
</comment>
<evidence type="ECO:0000256" key="12">
    <source>
        <dbReference type="SAM" id="SignalP"/>
    </source>
</evidence>
<dbReference type="Proteomes" id="UP000311008">
    <property type="component" value="Chromosome"/>
</dbReference>
<keyword evidence="6 11" id="KW-0798">TonB box</keyword>
<dbReference type="AlphaFoldDB" id="A0A5B8CVQ6"/>
<dbReference type="InterPro" id="IPR037066">
    <property type="entry name" value="Plug_dom_sf"/>
</dbReference>
<evidence type="ECO:0000256" key="11">
    <source>
        <dbReference type="RuleBase" id="RU003357"/>
    </source>
</evidence>
<keyword evidence="4 10" id="KW-1134">Transmembrane beta strand</keyword>
<evidence type="ECO:0000256" key="3">
    <source>
        <dbReference type="ARBA" id="ARBA00022448"/>
    </source>
</evidence>
<evidence type="ECO:0000256" key="4">
    <source>
        <dbReference type="ARBA" id="ARBA00022452"/>
    </source>
</evidence>
<dbReference type="KEGG" id="mmec:FIU01_10345"/>
<feature type="signal peptide" evidence="12">
    <location>
        <begin position="1"/>
        <end position="25"/>
    </location>
</feature>
<feature type="domain" description="TonB-dependent receptor plug" evidence="14">
    <location>
        <begin position="70"/>
        <end position="168"/>
    </location>
</feature>
<keyword evidence="9 10" id="KW-0998">Cell outer membrane</keyword>
<dbReference type="PROSITE" id="PS52016">
    <property type="entry name" value="TONB_DEPENDENT_REC_3"/>
    <property type="match status" value="1"/>
</dbReference>
<keyword evidence="16" id="KW-1185">Reference proteome</keyword>
<feature type="domain" description="TonB-dependent receptor-like beta-barrel" evidence="13">
    <location>
        <begin position="276"/>
        <end position="724"/>
    </location>
</feature>
<dbReference type="GO" id="GO:0044718">
    <property type="term" value="P:siderophore transmembrane transport"/>
    <property type="evidence" value="ECO:0007669"/>
    <property type="project" value="TreeGrafter"/>
</dbReference>
<evidence type="ECO:0000256" key="8">
    <source>
        <dbReference type="ARBA" id="ARBA00023170"/>
    </source>
</evidence>
<evidence type="ECO:0000313" key="15">
    <source>
        <dbReference type="EMBL" id="QDC45427.1"/>
    </source>
</evidence>
<dbReference type="GO" id="GO:0015344">
    <property type="term" value="F:siderophore uptake transmembrane transporter activity"/>
    <property type="evidence" value="ECO:0007669"/>
    <property type="project" value="TreeGrafter"/>
</dbReference>
<evidence type="ECO:0000313" key="16">
    <source>
        <dbReference type="Proteomes" id="UP000311008"/>
    </source>
</evidence>
<dbReference type="CDD" id="cd01347">
    <property type="entry name" value="ligand_gated_channel"/>
    <property type="match status" value="1"/>
</dbReference>
<keyword evidence="8 15" id="KW-0675">Receptor</keyword>
<name>A0A5B8CVQ6_9PROT</name>
<evidence type="ECO:0000256" key="1">
    <source>
        <dbReference type="ARBA" id="ARBA00004571"/>
    </source>
</evidence>
<dbReference type="EMBL" id="CP040946">
    <property type="protein sequence ID" value="QDC45427.1"/>
    <property type="molecule type" value="Genomic_DNA"/>
</dbReference>
<comment type="subcellular location">
    <subcellularLocation>
        <location evidence="1 10">Cell outer membrane</location>
        <topology evidence="1 10">Multi-pass membrane protein</topology>
    </subcellularLocation>
</comment>
<evidence type="ECO:0000259" key="13">
    <source>
        <dbReference type="Pfam" id="PF00593"/>
    </source>
</evidence>
<dbReference type="GO" id="GO:0009279">
    <property type="term" value="C:cell outer membrane"/>
    <property type="evidence" value="ECO:0007669"/>
    <property type="project" value="UniProtKB-SubCell"/>
</dbReference>
<evidence type="ECO:0000256" key="10">
    <source>
        <dbReference type="PROSITE-ProRule" id="PRU01360"/>
    </source>
</evidence>
<evidence type="ECO:0000256" key="2">
    <source>
        <dbReference type="ARBA" id="ARBA00009810"/>
    </source>
</evidence>
<organism evidence="15 16">
    <name type="scientific">Methylophilus medardicus</name>
    <dbReference type="NCBI Taxonomy" id="2588534"/>
    <lineage>
        <taxon>Bacteria</taxon>
        <taxon>Pseudomonadati</taxon>
        <taxon>Pseudomonadota</taxon>
        <taxon>Betaproteobacteria</taxon>
        <taxon>Nitrosomonadales</taxon>
        <taxon>Methylophilaceae</taxon>
        <taxon>Methylophilus</taxon>
    </lineage>
</organism>
<keyword evidence="5 10" id="KW-0812">Transmembrane</keyword>
<keyword evidence="3 10" id="KW-0813">Transport</keyword>
<dbReference type="Pfam" id="PF07715">
    <property type="entry name" value="Plug"/>
    <property type="match status" value="1"/>
</dbReference>